<dbReference type="EMBL" id="JANVFS010000022">
    <property type="protein sequence ID" value="KAJ4475307.1"/>
    <property type="molecule type" value="Genomic_DNA"/>
</dbReference>
<organism evidence="1 2">
    <name type="scientific">Lentinula lateritia</name>
    <dbReference type="NCBI Taxonomy" id="40482"/>
    <lineage>
        <taxon>Eukaryota</taxon>
        <taxon>Fungi</taxon>
        <taxon>Dikarya</taxon>
        <taxon>Basidiomycota</taxon>
        <taxon>Agaricomycotina</taxon>
        <taxon>Agaricomycetes</taxon>
        <taxon>Agaricomycetidae</taxon>
        <taxon>Agaricales</taxon>
        <taxon>Marasmiineae</taxon>
        <taxon>Omphalotaceae</taxon>
        <taxon>Lentinula</taxon>
    </lineage>
</organism>
<name>A0A9W9DLY7_9AGAR</name>
<dbReference type="AlphaFoldDB" id="A0A9W9DLY7"/>
<evidence type="ECO:0000313" key="1">
    <source>
        <dbReference type="EMBL" id="KAJ4475307.1"/>
    </source>
</evidence>
<accession>A0A9W9DLY7</accession>
<evidence type="ECO:0000313" key="2">
    <source>
        <dbReference type="Proteomes" id="UP001150238"/>
    </source>
</evidence>
<gene>
    <name evidence="1" type="ORF">C8J55DRAFT_517824</name>
</gene>
<proteinExistence type="predicted"/>
<reference evidence="1" key="1">
    <citation type="submission" date="2022-08" db="EMBL/GenBank/DDBJ databases">
        <authorList>
            <consortium name="DOE Joint Genome Institute"/>
            <person name="Min B."/>
            <person name="Riley R."/>
            <person name="Sierra-Patev S."/>
            <person name="Naranjo-Ortiz M."/>
            <person name="Looney B."/>
            <person name="Konkel Z."/>
            <person name="Slot J.C."/>
            <person name="Sakamoto Y."/>
            <person name="Steenwyk J.L."/>
            <person name="Rokas A."/>
            <person name="Carro J."/>
            <person name="Camarero S."/>
            <person name="Ferreira P."/>
            <person name="Molpeceres G."/>
            <person name="Ruiz-Duenas F.J."/>
            <person name="Serrano A."/>
            <person name="Henrissat B."/>
            <person name="Drula E."/>
            <person name="Hughes K.W."/>
            <person name="Mata J.L."/>
            <person name="Ishikawa N.K."/>
            <person name="Vargas-Isla R."/>
            <person name="Ushijima S."/>
            <person name="Smith C.A."/>
            <person name="Ahrendt S."/>
            <person name="Andreopoulos W."/>
            <person name="He G."/>
            <person name="Labutti K."/>
            <person name="Lipzen A."/>
            <person name="Ng V."/>
            <person name="Sandor L."/>
            <person name="Barry K."/>
            <person name="Martinez A.T."/>
            <person name="Xiao Y."/>
            <person name="Gibbons J.G."/>
            <person name="Terashima K."/>
            <person name="Hibbett D.S."/>
            <person name="Grigoriev I.V."/>
        </authorList>
    </citation>
    <scope>NUCLEOTIDE SEQUENCE</scope>
    <source>
        <strain evidence="1">Sp2 HRB7682 ss15</strain>
    </source>
</reference>
<reference evidence="1" key="2">
    <citation type="journal article" date="2023" name="Proc. Natl. Acad. Sci. U.S.A.">
        <title>A global phylogenomic analysis of the shiitake genus Lentinula.</title>
        <authorList>
            <person name="Sierra-Patev S."/>
            <person name="Min B."/>
            <person name="Naranjo-Ortiz M."/>
            <person name="Looney B."/>
            <person name="Konkel Z."/>
            <person name="Slot J.C."/>
            <person name="Sakamoto Y."/>
            <person name="Steenwyk J.L."/>
            <person name="Rokas A."/>
            <person name="Carro J."/>
            <person name="Camarero S."/>
            <person name="Ferreira P."/>
            <person name="Molpeceres G."/>
            <person name="Ruiz-Duenas F.J."/>
            <person name="Serrano A."/>
            <person name="Henrissat B."/>
            <person name="Drula E."/>
            <person name="Hughes K.W."/>
            <person name="Mata J.L."/>
            <person name="Ishikawa N.K."/>
            <person name="Vargas-Isla R."/>
            <person name="Ushijima S."/>
            <person name="Smith C.A."/>
            <person name="Donoghue J."/>
            <person name="Ahrendt S."/>
            <person name="Andreopoulos W."/>
            <person name="He G."/>
            <person name="LaButti K."/>
            <person name="Lipzen A."/>
            <person name="Ng V."/>
            <person name="Riley R."/>
            <person name="Sandor L."/>
            <person name="Barry K."/>
            <person name="Martinez A.T."/>
            <person name="Xiao Y."/>
            <person name="Gibbons J.G."/>
            <person name="Terashima K."/>
            <person name="Grigoriev I.V."/>
            <person name="Hibbett D."/>
        </authorList>
    </citation>
    <scope>NUCLEOTIDE SEQUENCE</scope>
    <source>
        <strain evidence="1">Sp2 HRB7682 ss15</strain>
    </source>
</reference>
<protein>
    <submittedName>
        <fullName evidence="1">Uncharacterized protein</fullName>
    </submittedName>
</protein>
<comment type="caution">
    <text evidence="1">The sequence shown here is derived from an EMBL/GenBank/DDBJ whole genome shotgun (WGS) entry which is preliminary data.</text>
</comment>
<sequence length="73" mass="8412">MRYKIPEYHAHQLACFKSSQVHTIQDLAPCSRIFLPLPSLRVIWSHRLEGNSIPKTIAIGTTSSHQHEDFSRQ</sequence>
<dbReference type="Proteomes" id="UP001150238">
    <property type="component" value="Unassembled WGS sequence"/>
</dbReference>